<keyword evidence="2 8" id="KW-0812">Transmembrane</keyword>
<sequence>MGTMDSEKAKRITVLAEQQRKSLEAGRLDEADAREDAKDEAIAEALQEEDLGYDLKEPKMRKELKVPRWLRPCYNTCYNKTFRRLRKQLRPVVRHVYFDIATTLIIFVSAIVMGIEAEVWNPNGDTPKPVWIDPVMWLVNCLFLAEWVLRFIVGGGLWLKETLNIGFTFAAWAPFILSAMGDTVEIVRIVLRMLRFGKAIHTIKNVKGFKVIWLLLSGLFASAGTLFWSCLLLATSVLFFSIIAVDLIGYADAWTYQPEDAVPRWFTDIRSAMFTMSRFMSSDGAMDVVEYLMQVPWAKEDTPYPTEGQPHIWIFLFAFQALSQYVILNLVTAVICDNSMKIVSEDEANRAAEAEEEKKRQIEELRELFKLLDSDGSGEVDTAEFDGAFEIPALKNKLLLLGLEESELKRFFRALDTDGSGSMGIDEFCEGIPELFGQATAFTMLKAKKKAEKAERQLRRIKEKSGKLDASDQPELFWRAGDPGGYQETPSRSGGAAHAPG</sequence>
<dbReference type="PANTHER" id="PTHR10037:SF62">
    <property type="entry name" value="SODIUM CHANNEL PROTEIN 60E"/>
    <property type="match status" value="1"/>
</dbReference>
<evidence type="ECO:0000256" key="1">
    <source>
        <dbReference type="ARBA" id="ARBA00004141"/>
    </source>
</evidence>
<evidence type="ECO:0000256" key="2">
    <source>
        <dbReference type="ARBA" id="ARBA00022692"/>
    </source>
</evidence>
<accession>A0AA36N4G5</accession>
<dbReference type="GO" id="GO:0005509">
    <property type="term" value="F:calcium ion binding"/>
    <property type="evidence" value="ECO:0007669"/>
    <property type="project" value="InterPro"/>
</dbReference>
<dbReference type="Gene3D" id="1.20.120.350">
    <property type="entry name" value="Voltage-gated potassium channels. Chain C"/>
    <property type="match status" value="1"/>
</dbReference>
<comment type="subcellular location">
    <subcellularLocation>
        <location evidence="1">Membrane</location>
        <topology evidence="1">Multi-pass membrane protein</topology>
    </subcellularLocation>
</comment>
<reference evidence="10" key="1">
    <citation type="submission" date="2023-08" db="EMBL/GenBank/DDBJ databases">
        <authorList>
            <person name="Chen Y."/>
            <person name="Shah S."/>
            <person name="Dougan E. K."/>
            <person name="Thang M."/>
            <person name="Chan C."/>
        </authorList>
    </citation>
    <scope>NUCLEOTIDE SEQUENCE</scope>
</reference>
<protein>
    <recommendedName>
        <fullName evidence="9">EF-hand domain-containing protein</fullName>
    </recommendedName>
</protein>
<feature type="transmembrane region" description="Helical" evidence="8">
    <location>
        <begin position="211"/>
        <end position="230"/>
    </location>
</feature>
<dbReference type="InterPro" id="IPR043203">
    <property type="entry name" value="VGCC_Ca_Na"/>
</dbReference>
<dbReference type="InterPro" id="IPR011992">
    <property type="entry name" value="EF-hand-dom_pair"/>
</dbReference>
<dbReference type="InterPro" id="IPR027359">
    <property type="entry name" value="Volt_channel_dom_sf"/>
</dbReference>
<dbReference type="Pfam" id="PF13499">
    <property type="entry name" value="EF-hand_7"/>
    <property type="match status" value="1"/>
</dbReference>
<dbReference type="SMART" id="SM00054">
    <property type="entry name" value="EFh"/>
    <property type="match status" value="2"/>
</dbReference>
<evidence type="ECO:0000256" key="7">
    <source>
        <dbReference type="SAM" id="MobiDB-lite"/>
    </source>
</evidence>
<gene>
    <name evidence="10" type="ORF">EVOR1521_LOCUS22184</name>
</gene>
<dbReference type="Pfam" id="PF00520">
    <property type="entry name" value="Ion_trans"/>
    <property type="match status" value="1"/>
</dbReference>
<evidence type="ECO:0000313" key="10">
    <source>
        <dbReference type="EMBL" id="CAJ1398375.1"/>
    </source>
</evidence>
<dbReference type="PROSITE" id="PS50222">
    <property type="entry name" value="EF_HAND_2"/>
    <property type="match status" value="2"/>
</dbReference>
<keyword evidence="4 8" id="KW-1133">Transmembrane helix</keyword>
<evidence type="ECO:0000259" key="9">
    <source>
        <dbReference type="PROSITE" id="PS50222"/>
    </source>
</evidence>
<dbReference type="SUPFAM" id="SSF81324">
    <property type="entry name" value="Voltage-gated potassium channels"/>
    <property type="match status" value="1"/>
</dbReference>
<feature type="compositionally biased region" description="Basic and acidic residues" evidence="7">
    <location>
        <begin position="460"/>
        <end position="470"/>
    </location>
</feature>
<comment type="caution">
    <text evidence="10">The sequence shown here is derived from an EMBL/GenBank/DDBJ whole genome shotgun (WGS) entry which is preliminary data.</text>
</comment>
<dbReference type="InterPro" id="IPR018247">
    <property type="entry name" value="EF_Hand_1_Ca_BS"/>
</dbReference>
<dbReference type="GO" id="GO:0005248">
    <property type="term" value="F:voltage-gated sodium channel activity"/>
    <property type="evidence" value="ECO:0007669"/>
    <property type="project" value="TreeGrafter"/>
</dbReference>
<evidence type="ECO:0000256" key="6">
    <source>
        <dbReference type="SAM" id="Coils"/>
    </source>
</evidence>
<organism evidence="10 11">
    <name type="scientific">Effrenium voratum</name>
    <dbReference type="NCBI Taxonomy" id="2562239"/>
    <lineage>
        <taxon>Eukaryota</taxon>
        <taxon>Sar</taxon>
        <taxon>Alveolata</taxon>
        <taxon>Dinophyceae</taxon>
        <taxon>Suessiales</taxon>
        <taxon>Symbiodiniaceae</taxon>
        <taxon>Effrenium</taxon>
    </lineage>
</organism>
<feature type="transmembrane region" description="Helical" evidence="8">
    <location>
        <begin position="96"/>
        <end position="115"/>
    </location>
</feature>
<dbReference type="InterPro" id="IPR005821">
    <property type="entry name" value="Ion_trans_dom"/>
</dbReference>
<dbReference type="InterPro" id="IPR002048">
    <property type="entry name" value="EF_hand_dom"/>
</dbReference>
<proteinExistence type="predicted"/>
<dbReference type="EMBL" id="CAUJNA010003297">
    <property type="protein sequence ID" value="CAJ1398375.1"/>
    <property type="molecule type" value="Genomic_DNA"/>
</dbReference>
<name>A0AA36N4G5_9DINO</name>
<keyword evidence="5 8" id="KW-0472">Membrane</keyword>
<feature type="transmembrane region" description="Helical" evidence="8">
    <location>
        <begin position="171"/>
        <end position="191"/>
    </location>
</feature>
<keyword evidence="3" id="KW-0106">Calcium</keyword>
<feature type="region of interest" description="Disordered" evidence="7">
    <location>
        <begin position="460"/>
        <end position="501"/>
    </location>
</feature>
<dbReference type="SUPFAM" id="SSF47473">
    <property type="entry name" value="EF-hand"/>
    <property type="match status" value="1"/>
</dbReference>
<dbReference type="CDD" id="cd00051">
    <property type="entry name" value="EFh"/>
    <property type="match status" value="1"/>
</dbReference>
<dbReference type="Proteomes" id="UP001178507">
    <property type="component" value="Unassembled WGS sequence"/>
</dbReference>
<feature type="domain" description="EF-hand" evidence="9">
    <location>
        <begin position="403"/>
        <end position="438"/>
    </location>
</feature>
<feature type="transmembrane region" description="Helical" evidence="8">
    <location>
        <begin position="312"/>
        <end position="336"/>
    </location>
</feature>
<evidence type="ECO:0000256" key="3">
    <source>
        <dbReference type="ARBA" id="ARBA00022837"/>
    </source>
</evidence>
<feature type="coiled-coil region" evidence="6">
    <location>
        <begin position="344"/>
        <end position="375"/>
    </location>
</feature>
<dbReference type="PROSITE" id="PS00018">
    <property type="entry name" value="EF_HAND_1"/>
    <property type="match status" value="2"/>
</dbReference>
<dbReference type="AlphaFoldDB" id="A0AA36N4G5"/>
<keyword evidence="11" id="KW-1185">Reference proteome</keyword>
<evidence type="ECO:0000313" key="11">
    <source>
        <dbReference type="Proteomes" id="UP001178507"/>
    </source>
</evidence>
<evidence type="ECO:0000256" key="8">
    <source>
        <dbReference type="SAM" id="Phobius"/>
    </source>
</evidence>
<dbReference type="GO" id="GO:0001518">
    <property type="term" value="C:voltage-gated sodium channel complex"/>
    <property type="evidence" value="ECO:0007669"/>
    <property type="project" value="TreeGrafter"/>
</dbReference>
<evidence type="ECO:0000256" key="5">
    <source>
        <dbReference type="ARBA" id="ARBA00023136"/>
    </source>
</evidence>
<dbReference type="PANTHER" id="PTHR10037">
    <property type="entry name" value="VOLTAGE-GATED CATION CHANNEL CALCIUM AND SODIUM"/>
    <property type="match status" value="1"/>
</dbReference>
<keyword evidence="6" id="KW-0175">Coiled coil</keyword>
<feature type="domain" description="EF-hand" evidence="9">
    <location>
        <begin position="360"/>
        <end position="395"/>
    </location>
</feature>
<dbReference type="Gene3D" id="1.10.238.10">
    <property type="entry name" value="EF-hand"/>
    <property type="match status" value="1"/>
</dbReference>
<dbReference type="Gene3D" id="1.10.287.70">
    <property type="match status" value="1"/>
</dbReference>
<evidence type="ECO:0000256" key="4">
    <source>
        <dbReference type="ARBA" id="ARBA00022989"/>
    </source>
</evidence>